<comment type="caution">
    <text evidence="1">The sequence shown here is derived from an EMBL/GenBank/DDBJ whole genome shotgun (WGS) entry which is preliminary data.</text>
</comment>
<accession>A0A837F9E2</accession>
<dbReference type="AlphaFoldDB" id="A0A837F9E2"/>
<reference evidence="1 2" key="1">
    <citation type="submission" date="2015-03" db="EMBL/GenBank/DDBJ databases">
        <authorList>
            <person name="McCorrison J."/>
            <person name="Sanka R."/>
            <person name="Adams M."/>
            <person name="Brinkac L."/>
            <person name="Nierman W."/>
            <person name="Sutton G."/>
            <person name="Nelson K."/>
            <person name="Kiedrowski L."/>
            <person name="Guerrero D."/>
            <person name="Bonomo R."/>
        </authorList>
    </citation>
    <scope>NUCLEOTIDE SEQUENCE [LARGE SCALE GENOMIC DNA]</scope>
    <source>
        <strain evidence="1 2">39373</strain>
    </source>
</reference>
<evidence type="ECO:0000313" key="1">
    <source>
        <dbReference type="EMBL" id="KJM56666.1"/>
    </source>
</evidence>
<gene>
    <name evidence="1" type="ORF">SS59_26220</name>
</gene>
<proteinExistence type="predicted"/>
<sequence length="75" mass="8280">MNNQLLAWRKCSTKEQWADLAKKSGTSPGYLNLIAYGHRNASPRLALAIESASKSFVNKPVITKEQLVFKSGSEV</sequence>
<dbReference type="RefSeq" id="WP_001064664.1">
    <property type="nucleotide sequence ID" value="NZ_CP024908.1"/>
</dbReference>
<evidence type="ECO:0000313" key="2">
    <source>
        <dbReference type="Proteomes" id="UP000033679"/>
    </source>
</evidence>
<name>A0A837F9E2_9ENTR</name>
<protein>
    <submittedName>
        <fullName evidence="1">Antirepressor</fullName>
    </submittedName>
</protein>
<dbReference type="Proteomes" id="UP000033679">
    <property type="component" value="Unassembled WGS sequence"/>
</dbReference>
<dbReference type="EMBL" id="JZYN01000083">
    <property type="protein sequence ID" value="KJM56666.1"/>
    <property type="molecule type" value="Genomic_DNA"/>
</dbReference>
<organism evidence="1 2">
    <name type="scientific">Enterobacter hormaechei subsp. xiangfangensis</name>
    <dbReference type="NCBI Taxonomy" id="1296536"/>
    <lineage>
        <taxon>Bacteria</taxon>
        <taxon>Pseudomonadati</taxon>
        <taxon>Pseudomonadota</taxon>
        <taxon>Gammaproteobacteria</taxon>
        <taxon>Enterobacterales</taxon>
        <taxon>Enterobacteriaceae</taxon>
        <taxon>Enterobacter</taxon>
        <taxon>Enterobacter cloacae complex</taxon>
    </lineage>
</organism>